<accession>A0ABU0DPH5</accession>
<evidence type="ECO:0000313" key="9">
    <source>
        <dbReference type="Proteomes" id="UP001236723"/>
    </source>
</evidence>
<dbReference type="Pfam" id="PF00589">
    <property type="entry name" value="Phage_integrase"/>
    <property type="match status" value="1"/>
</dbReference>
<gene>
    <name evidence="8" type="ORF">J2R98_000165</name>
</gene>
<dbReference type="Gene3D" id="1.10.150.130">
    <property type="match status" value="1"/>
</dbReference>
<evidence type="ECO:0000256" key="3">
    <source>
        <dbReference type="ARBA" id="ARBA00023125"/>
    </source>
</evidence>
<organism evidence="8 9">
    <name type="scientific">Alkalibacillus filiformis</name>
    <dbReference type="NCBI Taxonomy" id="200990"/>
    <lineage>
        <taxon>Bacteria</taxon>
        <taxon>Bacillati</taxon>
        <taxon>Bacillota</taxon>
        <taxon>Bacilli</taxon>
        <taxon>Bacillales</taxon>
        <taxon>Bacillaceae</taxon>
        <taxon>Alkalibacillus</taxon>
    </lineage>
</organism>
<dbReference type="EMBL" id="JAUSUP010000001">
    <property type="protein sequence ID" value="MDQ0350362.1"/>
    <property type="molecule type" value="Genomic_DNA"/>
</dbReference>
<evidence type="ECO:0000256" key="5">
    <source>
        <dbReference type="PROSITE-ProRule" id="PRU01248"/>
    </source>
</evidence>
<evidence type="ECO:0000313" key="8">
    <source>
        <dbReference type="EMBL" id="MDQ0350362.1"/>
    </source>
</evidence>
<dbReference type="CDD" id="cd01189">
    <property type="entry name" value="INT_ICEBs1_C_like"/>
    <property type="match status" value="1"/>
</dbReference>
<keyword evidence="3 5" id="KW-0238">DNA-binding</keyword>
<evidence type="ECO:0000256" key="4">
    <source>
        <dbReference type="ARBA" id="ARBA00023172"/>
    </source>
</evidence>
<dbReference type="InterPro" id="IPR050090">
    <property type="entry name" value="Tyrosine_recombinase_XerCD"/>
</dbReference>
<evidence type="ECO:0000256" key="2">
    <source>
        <dbReference type="ARBA" id="ARBA00022908"/>
    </source>
</evidence>
<keyword evidence="4" id="KW-0233">DNA recombination</keyword>
<comment type="caution">
    <text evidence="8">The sequence shown here is derived from an EMBL/GenBank/DDBJ whole genome shotgun (WGS) entry which is preliminary data.</text>
</comment>
<dbReference type="InterPro" id="IPR044068">
    <property type="entry name" value="CB"/>
</dbReference>
<dbReference type="Pfam" id="PF14659">
    <property type="entry name" value="Phage_int_SAM_3"/>
    <property type="match status" value="1"/>
</dbReference>
<dbReference type="SUPFAM" id="SSF56349">
    <property type="entry name" value="DNA breaking-rejoining enzymes"/>
    <property type="match status" value="1"/>
</dbReference>
<feature type="domain" description="Tyr recombinase" evidence="6">
    <location>
        <begin position="91"/>
        <end position="287"/>
    </location>
</feature>
<dbReference type="PANTHER" id="PTHR30349:SF64">
    <property type="entry name" value="PROPHAGE INTEGRASE INTD-RELATED"/>
    <property type="match status" value="1"/>
</dbReference>
<dbReference type="InterPro" id="IPR004107">
    <property type="entry name" value="Integrase_SAM-like_N"/>
</dbReference>
<dbReference type="InterPro" id="IPR002104">
    <property type="entry name" value="Integrase_catalytic"/>
</dbReference>
<feature type="domain" description="Core-binding (CB)" evidence="7">
    <location>
        <begin position="1"/>
        <end position="69"/>
    </location>
</feature>
<dbReference type="InterPro" id="IPR013762">
    <property type="entry name" value="Integrase-like_cat_sf"/>
</dbReference>
<name>A0ABU0DPH5_9BACI</name>
<dbReference type="PROSITE" id="PS51900">
    <property type="entry name" value="CB"/>
    <property type="match status" value="1"/>
</dbReference>
<dbReference type="InterPro" id="IPR011010">
    <property type="entry name" value="DNA_brk_join_enz"/>
</dbReference>
<keyword evidence="9" id="KW-1185">Reference proteome</keyword>
<keyword evidence="2" id="KW-0229">DNA integration</keyword>
<dbReference type="Proteomes" id="UP001236723">
    <property type="component" value="Unassembled WGS sequence"/>
</dbReference>
<dbReference type="PROSITE" id="PS51898">
    <property type="entry name" value="TYR_RECOMBINASE"/>
    <property type="match status" value="1"/>
</dbReference>
<proteinExistence type="inferred from homology"/>
<reference evidence="8 9" key="1">
    <citation type="submission" date="2023-07" db="EMBL/GenBank/DDBJ databases">
        <title>Genomic Encyclopedia of Type Strains, Phase IV (KMG-IV): sequencing the most valuable type-strain genomes for metagenomic binning, comparative biology and taxonomic classification.</title>
        <authorList>
            <person name="Goeker M."/>
        </authorList>
    </citation>
    <scope>NUCLEOTIDE SEQUENCE [LARGE SCALE GENOMIC DNA]</scope>
    <source>
        <strain evidence="8 9">DSM 15448</strain>
    </source>
</reference>
<dbReference type="InterPro" id="IPR010998">
    <property type="entry name" value="Integrase_recombinase_N"/>
</dbReference>
<evidence type="ECO:0000259" key="7">
    <source>
        <dbReference type="PROSITE" id="PS51900"/>
    </source>
</evidence>
<evidence type="ECO:0000256" key="1">
    <source>
        <dbReference type="ARBA" id="ARBA00008857"/>
    </source>
</evidence>
<protein>
    <submittedName>
        <fullName evidence="8">Integrase</fullName>
    </submittedName>
</protein>
<evidence type="ECO:0000259" key="6">
    <source>
        <dbReference type="PROSITE" id="PS51898"/>
    </source>
</evidence>
<comment type="similarity">
    <text evidence="1">Belongs to the 'phage' integrase family.</text>
</comment>
<dbReference type="PANTHER" id="PTHR30349">
    <property type="entry name" value="PHAGE INTEGRASE-RELATED"/>
    <property type="match status" value="1"/>
</dbReference>
<sequence>MNTIAEETKENYLSYYKNHIGPKLGTLNIRKISPIIVQEFVYSLERKKLASSTVKRIYTIVRASLQYAVKMQILTLNSADLIEKPKENRTREVKVWDKQQVRIFLDSIENASRYTIAYKLAIFTGMRQGEILGLRWQDINFVKKYLKIQQKLTHKGKLKYGAKNKTSMRSVSLSDYILNELIKHKEIIELEKIKYNKEYNNNDLVICTEYGNACHPRNLLRLLYSHIKKTNLPRIRFHDFRHTHASLLLEADVNIKIISERLGHSSIKITLDTYLHLLPNMQQEASEKFEELLKV</sequence>
<dbReference type="Gene3D" id="1.10.443.10">
    <property type="entry name" value="Intergrase catalytic core"/>
    <property type="match status" value="1"/>
</dbReference>